<dbReference type="RefSeq" id="WP_168774905.1">
    <property type="nucleotide sequence ID" value="NZ_JAABNR010000009.1"/>
</dbReference>
<dbReference type="InterPro" id="IPR036641">
    <property type="entry name" value="HPT_dom_sf"/>
</dbReference>
<dbReference type="AlphaFoldDB" id="A0AAE5BVT2"/>
<gene>
    <name evidence="1" type="ORF">GV832_10965</name>
</gene>
<dbReference type="Proteomes" id="UP001193501">
    <property type="component" value="Unassembled WGS sequence"/>
</dbReference>
<dbReference type="EMBL" id="JAABNR010000009">
    <property type="protein sequence ID" value="NBZ88099.1"/>
    <property type="molecule type" value="Genomic_DNA"/>
</dbReference>
<organism evidence="1 2">
    <name type="scientific">Stagnihabitans tardus</name>
    <dbReference type="NCBI Taxonomy" id="2699202"/>
    <lineage>
        <taxon>Bacteria</taxon>
        <taxon>Pseudomonadati</taxon>
        <taxon>Pseudomonadota</taxon>
        <taxon>Alphaproteobacteria</taxon>
        <taxon>Rhodobacterales</taxon>
        <taxon>Paracoccaceae</taxon>
        <taxon>Stagnihabitans</taxon>
    </lineage>
</organism>
<comment type="caution">
    <text evidence="1">The sequence shown here is derived from an EMBL/GenBank/DDBJ whole genome shotgun (WGS) entry which is preliminary data.</text>
</comment>
<proteinExistence type="predicted"/>
<accession>A0AAE5BVT2</accession>
<keyword evidence="2" id="KW-1185">Reference proteome</keyword>
<sequence length="138" mass="15050">MTLGETTLDKRTGNNVFTLRPKERVRQSVEPIATIYRNLGTSSAEQVVTRALTELAITMASLAAQVQAHDLEDLGRKLRRLQRMAENIGMISLGAVAGDVRDCLEGADPTAFAAVWARLLRVAERSLAQDCIADQTVV</sequence>
<evidence type="ECO:0000313" key="2">
    <source>
        <dbReference type="Proteomes" id="UP001193501"/>
    </source>
</evidence>
<name>A0AAE5BVT2_9RHOB</name>
<reference evidence="1" key="1">
    <citation type="submission" date="2020-01" db="EMBL/GenBank/DDBJ databases">
        <authorList>
            <person name="Chen W.-M."/>
        </authorList>
    </citation>
    <scope>NUCLEOTIDE SEQUENCE</scope>
    <source>
        <strain evidence="1">CYK-10</strain>
    </source>
</reference>
<protein>
    <submittedName>
        <fullName evidence="1">Uncharacterized protein</fullName>
    </submittedName>
</protein>
<evidence type="ECO:0000313" key="1">
    <source>
        <dbReference type="EMBL" id="NBZ88099.1"/>
    </source>
</evidence>
<dbReference type="SUPFAM" id="SSF47226">
    <property type="entry name" value="Histidine-containing phosphotransfer domain, HPT domain"/>
    <property type="match status" value="1"/>
</dbReference>
<dbReference type="GO" id="GO:0000160">
    <property type="term" value="P:phosphorelay signal transduction system"/>
    <property type="evidence" value="ECO:0007669"/>
    <property type="project" value="InterPro"/>
</dbReference>